<evidence type="ECO:0000256" key="2">
    <source>
        <dbReference type="ARBA" id="ARBA00023125"/>
    </source>
</evidence>
<feature type="domain" description="HTH gntR-type" evidence="4">
    <location>
        <begin position="3"/>
        <end position="70"/>
    </location>
</feature>
<gene>
    <name evidence="5" type="ORF">GCM10007879_32450</name>
</gene>
<organism evidence="5 6">
    <name type="scientific">Maritalea porphyrae</name>
    <dbReference type="NCBI Taxonomy" id="880732"/>
    <lineage>
        <taxon>Bacteria</taxon>
        <taxon>Pseudomonadati</taxon>
        <taxon>Pseudomonadota</taxon>
        <taxon>Alphaproteobacteria</taxon>
        <taxon>Hyphomicrobiales</taxon>
        <taxon>Devosiaceae</taxon>
        <taxon>Maritalea</taxon>
    </lineage>
</organism>
<dbReference type="Pfam" id="PF07729">
    <property type="entry name" value="FCD"/>
    <property type="match status" value="1"/>
</dbReference>
<keyword evidence="6" id="KW-1185">Reference proteome</keyword>
<reference evidence="5" key="1">
    <citation type="journal article" date="2014" name="Int. J. Syst. Evol. Microbiol.">
        <title>Complete genome of a new Firmicutes species belonging to the dominant human colonic microbiota ('Ruminococcus bicirculans') reveals two chromosomes and a selective capacity to utilize plant glucans.</title>
        <authorList>
            <consortium name="NISC Comparative Sequencing Program"/>
            <person name="Wegmann U."/>
            <person name="Louis P."/>
            <person name="Goesmann A."/>
            <person name="Henrissat B."/>
            <person name="Duncan S.H."/>
            <person name="Flint H.J."/>
        </authorList>
    </citation>
    <scope>NUCLEOTIDE SEQUENCE</scope>
    <source>
        <strain evidence="5">NBRC 107169</strain>
    </source>
</reference>
<dbReference type="Proteomes" id="UP001161405">
    <property type="component" value="Unassembled WGS sequence"/>
</dbReference>
<keyword evidence="2" id="KW-0238">DNA-binding</keyword>
<dbReference type="PANTHER" id="PTHR43537:SF24">
    <property type="entry name" value="GLUCONATE OPERON TRANSCRIPTIONAL REPRESSOR"/>
    <property type="match status" value="1"/>
</dbReference>
<protein>
    <submittedName>
        <fullName evidence="5">GntR family transcriptional regulator</fullName>
    </submittedName>
</protein>
<evidence type="ECO:0000256" key="1">
    <source>
        <dbReference type="ARBA" id="ARBA00023015"/>
    </source>
</evidence>
<keyword evidence="3" id="KW-0804">Transcription</keyword>
<dbReference type="Gene3D" id="1.20.120.530">
    <property type="entry name" value="GntR ligand-binding domain-like"/>
    <property type="match status" value="1"/>
</dbReference>
<comment type="caution">
    <text evidence="5">The sequence shown here is derived from an EMBL/GenBank/DDBJ whole genome shotgun (WGS) entry which is preliminary data.</text>
</comment>
<proteinExistence type="predicted"/>
<reference evidence="5" key="2">
    <citation type="submission" date="2023-01" db="EMBL/GenBank/DDBJ databases">
        <title>Draft genome sequence of Maritalea porphyrae strain NBRC 107169.</title>
        <authorList>
            <person name="Sun Q."/>
            <person name="Mori K."/>
        </authorList>
    </citation>
    <scope>NUCLEOTIDE SEQUENCE</scope>
    <source>
        <strain evidence="5">NBRC 107169</strain>
    </source>
</reference>
<evidence type="ECO:0000313" key="5">
    <source>
        <dbReference type="EMBL" id="GLQ18996.1"/>
    </source>
</evidence>
<dbReference type="RefSeq" id="WP_284366161.1">
    <property type="nucleotide sequence ID" value="NZ_BSNI01000002.1"/>
</dbReference>
<sequence length="216" mass="23947">MAGSNVEAVVNIITEAVRNGRLVPGTRLVEADYTQGLGYSRSTVREAFQRLISSGLLAFERHRGVSVCKLTRKQAIDVYRVRATLEGLAARLATPAAHEKAQQFIELQERLDAAVAKSDLSLFSKLNTEFHSMIADAADNDYLLQAIKRFETSIFWLQFRVLVGQNAVFTTNDDHQEIVRAFVAGDAAAAEAAMVRHILKASDLVQDLDDDYFQSD</sequence>
<dbReference type="InterPro" id="IPR011711">
    <property type="entry name" value="GntR_C"/>
</dbReference>
<dbReference type="PANTHER" id="PTHR43537">
    <property type="entry name" value="TRANSCRIPTIONAL REGULATOR, GNTR FAMILY"/>
    <property type="match status" value="1"/>
</dbReference>
<dbReference type="Gene3D" id="1.10.10.10">
    <property type="entry name" value="Winged helix-like DNA-binding domain superfamily/Winged helix DNA-binding domain"/>
    <property type="match status" value="1"/>
</dbReference>
<dbReference type="PROSITE" id="PS50949">
    <property type="entry name" value="HTH_GNTR"/>
    <property type="match status" value="1"/>
</dbReference>
<dbReference type="SUPFAM" id="SSF46785">
    <property type="entry name" value="Winged helix' DNA-binding domain"/>
    <property type="match status" value="1"/>
</dbReference>
<accession>A0ABQ5UX97</accession>
<dbReference type="EMBL" id="BSNI01000002">
    <property type="protein sequence ID" value="GLQ18996.1"/>
    <property type="molecule type" value="Genomic_DNA"/>
</dbReference>
<keyword evidence="1" id="KW-0805">Transcription regulation</keyword>
<dbReference type="InterPro" id="IPR008920">
    <property type="entry name" value="TF_FadR/GntR_C"/>
</dbReference>
<evidence type="ECO:0000256" key="3">
    <source>
        <dbReference type="ARBA" id="ARBA00023163"/>
    </source>
</evidence>
<dbReference type="SMART" id="SM00345">
    <property type="entry name" value="HTH_GNTR"/>
    <property type="match status" value="1"/>
</dbReference>
<dbReference type="InterPro" id="IPR036388">
    <property type="entry name" value="WH-like_DNA-bd_sf"/>
</dbReference>
<dbReference type="Pfam" id="PF00392">
    <property type="entry name" value="GntR"/>
    <property type="match status" value="1"/>
</dbReference>
<dbReference type="SMART" id="SM00895">
    <property type="entry name" value="FCD"/>
    <property type="match status" value="1"/>
</dbReference>
<dbReference type="SUPFAM" id="SSF48008">
    <property type="entry name" value="GntR ligand-binding domain-like"/>
    <property type="match status" value="1"/>
</dbReference>
<dbReference type="InterPro" id="IPR000524">
    <property type="entry name" value="Tscrpt_reg_HTH_GntR"/>
</dbReference>
<evidence type="ECO:0000259" key="4">
    <source>
        <dbReference type="PROSITE" id="PS50949"/>
    </source>
</evidence>
<name>A0ABQ5UX97_9HYPH</name>
<dbReference type="InterPro" id="IPR036390">
    <property type="entry name" value="WH_DNA-bd_sf"/>
</dbReference>
<evidence type="ECO:0000313" key="6">
    <source>
        <dbReference type="Proteomes" id="UP001161405"/>
    </source>
</evidence>